<dbReference type="Gene3D" id="1.10.10.10">
    <property type="entry name" value="Winged helix-like DNA-binding domain superfamily/Winged helix DNA-binding domain"/>
    <property type="match status" value="2"/>
</dbReference>
<dbReference type="GO" id="GO:0005654">
    <property type="term" value="C:nucleoplasm"/>
    <property type="evidence" value="ECO:0007669"/>
    <property type="project" value="UniProtKB-ARBA"/>
</dbReference>
<dbReference type="InterPro" id="IPR036390">
    <property type="entry name" value="WH_DNA-bd_sf"/>
</dbReference>
<dbReference type="InterPro" id="IPR016049">
    <property type="entry name" value="RNA_pol_Rpc34-like"/>
</dbReference>
<evidence type="ECO:0000313" key="9">
    <source>
        <dbReference type="Proteomes" id="UP001372834"/>
    </source>
</evidence>
<gene>
    <name evidence="8" type="ORF">RUM43_007158</name>
</gene>
<proteinExistence type="inferred from homology"/>
<dbReference type="GO" id="GO:0005737">
    <property type="term" value="C:cytoplasm"/>
    <property type="evidence" value="ECO:0007669"/>
    <property type="project" value="UniProtKB-ARBA"/>
</dbReference>
<protein>
    <recommendedName>
        <fullName evidence="7">DNA-directed RNA polymerase III subunit RPC6</fullName>
        <shortName evidence="7">RNA polymerase III subunit C6</shortName>
    </recommendedName>
</protein>
<keyword evidence="5 7" id="KW-0539">Nucleus</keyword>
<dbReference type="Pfam" id="PF05158">
    <property type="entry name" value="RNA_pol_Rpc34"/>
    <property type="match status" value="1"/>
</dbReference>
<keyword evidence="4 7" id="KW-0804">Transcription</keyword>
<dbReference type="PANTHER" id="PTHR12780">
    <property type="entry name" value="RNA POLYMERASE III DNA DIRECTED , 39KD SUBUNIT-RELATED"/>
    <property type="match status" value="1"/>
</dbReference>
<dbReference type="Proteomes" id="UP001372834">
    <property type="component" value="Unassembled WGS sequence"/>
</dbReference>
<dbReference type="AlphaFoldDB" id="A0AAN8PLW6"/>
<evidence type="ECO:0000256" key="3">
    <source>
        <dbReference type="ARBA" id="ARBA00022478"/>
    </source>
</evidence>
<dbReference type="SUPFAM" id="SSF46785">
    <property type="entry name" value="Winged helix' DNA-binding domain"/>
    <property type="match status" value="2"/>
</dbReference>
<comment type="function">
    <text evidence="6 7">DNA-dependent RNA polymerase catalyzes the transcription of DNA into RNA using the four ribonucleoside triphosphates as substrates. Specific peripheric component of RNA polymerase III which synthesizes small RNAs, such as 5S rRNA and tRNAs.</text>
</comment>
<keyword evidence="3 7" id="KW-0240">DNA-directed RNA polymerase</keyword>
<evidence type="ECO:0000256" key="1">
    <source>
        <dbReference type="ARBA" id="ARBA00004123"/>
    </source>
</evidence>
<dbReference type="PIRSF" id="PIRSF028763">
    <property type="entry name" value="RNA_pol_Rpc34"/>
    <property type="match status" value="1"/>
</dbReference>
<evidence type="ECO:0000256" key="7">
    <source>
        <dbReference type="PIRNR" id="PIRNR028763"/>
    </source>
</evidence>
<dbReference type="InterPro" id="IPR007832">
    <property type="entry name" value="RNA_pol_Rpc34"/>
</dbReference>
<comment type="subcellular location">
    <subcellularLocation>
        <location evidence="1 7">Nucleus</location>
    </subcellularLocation>
</comment>
<sequence length="314" mass="35479">MASTSNDCTEGTTNDIKLKTEVSESTVTQVLNIIKKYPKGINDHDIQLEVPDLLPEERVAILNRLLALGHLDLFNQNDKLIYKYKEAAKGNTVKGADNEEKVVYSIVEAAGNKGIWIRDIRFQSNLLPTQLNKILKALENKKLIKAVKSVSASKKKVYMLYNLEPDKSLTGGAWYSDQDFEAEFVGVLSQQCYRFLQQKQEKLKDFSGSPLQWKNMSFVSSKEVWKFISELGVSRVKLSVEDIETILDTIVYDGKIEKAIDVDLTKMYRAVEPLLPAPGIVRTPCGVCPVFQFCGDVGSVTPRKCEYLREWLDL</sequence>
<dbReference type="GO" id="GO:0005666">
    <property type="term" value="C:RNA polymerase III complex"/>
    <property type="evidence" value="ECO:0007669"/>
    <property type="project" value="UniProtKB-UniRule"/>
</dbReference>
<evidence type="ECO:0000256" key="2">
    <source>
        <dbReference type="ARBA" id="ARBA00011038"/>
    </source>
</evidence>
<organism evidence="8 9">
    <name type="scientific">Polyplax serrata</name>
    <name type="common">Common mouse louse</name>
    <dbReference type="NCBI Taxonomy" id="468196"/>
    <lineage>
        <taxon>Eukaryota</taxon>
        <taxon>Metazoa</taxon>
        <taxon>Ecdysozoa</taxon>
        <taxon>Arthropoda</taxon>
        <taxon>Hexapoda</taxon>
        <taxon>Insecta</taxon>
        <taxon>Pterygota</taxon>
        <taxon>Neoptera</taxon>
        <taxon>Paraneoptera</taxon>
        <taxon>Psocodea</taxon>
        <taxon>Troctomorpha</taxon>
        <taxon>Phthiraptera</taxon>
        <taxon>Anoplura</taxon>
        <taxon>Polyplacidae</taxon>
        <taxon>Polyplax</taxon>
    </lineage>
</organism>
<dbReference type="InterPro" id="IPR036388">
    <property type="entry name" value="WH-like_DNA-bd_sf"/>
</dbReference>
<accession>A0AAN8PLW6</accession>
<dbReference type="FunFam" id="1.10.10.10:FF:000116">
    <property type="entry name" value="DNA-directed RNA polymerase III subunit RPC6"/>
    <property type="match status" value="1"/>
</dbReference>
<dbReference type="EMBL" id="JAWJWE010000003">
    <property type="protein sequence ID" value="KAK6638888.1"/>
    <property type="molecule type" value="Genomic_DNA"/>
</dbReference>
<dbReference type="FunFam" id="1.10.10.10:FF:000237">
    <property type="entry name" value="DNA-directed RNA polymerase III subunit RPC6"/>
    <property type="match status" value="1"/>
</dbReference>
<evidence type="ECO:0000256" key="5">
    <source>
        <dbReference type="ARBA" id="ARBA00023242"/>
    </source>
</evidence>
<evidence type="ECO:0000256" key="4">
    <source>
        <dbReference type="ARBA" id="ARBA00023163"/>
    </source>
</evidence>
<dbReference type="GO" id="GO:0006383">
    <property type="term" value="P:transcription by RNA polymerase III"/>
    <property type="evidence" value="ECO:0007669"/>
    <property type="project" value="UniProtKB-UniRule"/>
</dbReference>
<name>A0AAN8PLW6_POLSC</name>
<evidence type="ECO:0000313" key="8">
    <source>
        <dbReference type="EMBL" id="KAK6638888.1"/>
    </source>
</evidence>
<reference evidence="8 9" key="1">
    <citation type="submission" date="2023-10" db="EMBL/GenBank/DDBJ databases">
        <title>Genomes of two closely related lineages of the louse Polyplax serrata with different host specificities.</title>
        <authorList>
            <person name="Martinu J."/>
            <person name="Tarabai H."/>
            <person name="Stefka J."/>
            <person name="Hypsa V."/>
        </authorList>
    </citation>
    <scope>NUCLEOTIDE SEQUENCE [LARGE SCALE GENOMIC DNA]</scope>
    <source>
        <strain evidence="8">HR10_N</strain>
    </source>
</reference>
<evidence type="ECO:0000256" key="6">
    <source>
        <dbReference type="ARBA" id="ARBA00055148"/>
    </source>
</evidence>
<comment type="caution">
    <text evidence="8">The sequence shown here is derived from an EMBL/GenBank/DDBJ whole genome shotgun (WGS) entry which is preliminary data.</text>
</comment>
<comment type="similarity">
    <text evidence="2 7">Belongs to the eukaryotic RPC34/RPC39 RNA polymerase subunit family.</text>
</comment>